<dbReference type="AlphaFoldDB" id="A1R9H9"/>
<sequence>MEPHSPYPPNYFPHQPGQVQVPPLPAWARTFRTILLILAGVLVVLLLLLIAVGTGSIDMYTEDGLGALQAVIWLCLGMLLLAIPYVIASVIYAALWATKLRGRGYRRHLGTAWILVAGPILAALPALALIGLITADPSML</sequence>
<keyword evidence="1" id="KW-0472">Membrane</keyword>
<feature type="transmembrane region" description="Helical" evidence="1">
    <location>
        <begin position="33"/>
        <end position="51"/>
    </location>
</feature>
<evidence type="ECO:0000313" key="3">
    <source>
        <dbReference type="Proteomes" id="UP000000637"/>
    </source>
</evidence>
<dbReference type="KEGG" id="aau:AAur_3194"/>
<dbReference type="HOGENOM" id="CLU_1830980_0_0_11"/>
<keyword evidence="3" id="KW-1185">Reference proteome</keyword>
<protein>
    <submittedName>
        <fullName evidence="2">Uncharacterized protein</fullName>
    </submittedName>
</protein>
<feature type="transmembrane region" description="Helical" evidence="1">
    <location>
        <begin position="109"/>
        <end position="133"/>
    </location>
</feature>
<proteinExistence type="predicted"/>
<keyword evidence="1" id="KW-0812">Transmembrane</keyword>
<evidence type="ECO:0000313" key="2">
    <source>
        <dbReference type="EMBL" id="ABM09887.1"/>
    </source>
</evidence>
<dbReference type="STRING" id="290340.AAur_3194"/>
<dbReference type="OrthoDB" id="4955320at2"/>
<name>A1R9H9_PAEAT</name>
<dbReference type="RefSeq" id="WP_011775819.1">
    <property type="nucleotide sequence ID" value="NC_008711.1"/>
</dbReference>
<dbReference type="Proteomes" id="UP000000637">
    <property type="component" value="Chromosome"/>
</dbReference>
<feature type="transmembrane region" description="Helical" evidence="1">
    <location>
        <begin position="71"/>
        <end position="97"/>
    </location>
</feature>
<accession>A1R9H9</accession>
<organism evidence="2 3">
    <name type="scientific">Paenarthrobacter aurescens (strain TC1)</name>
    <dbReference type="NCBI Taxonomy" id="290340"/>
    <lineage>
        <taxon>Bacteria</taxon>
        <taxon>Bacillati</taxon>
        <taxon>Actinomycetota</taxon>
        <taxon>Actinomycetes</taxon>
        <taxon>Micrococcales</taxon>
        <taxon>Micrococcaceae</taxon>
        <taxon>Paenarthrobacter</taxon>
    </lineage>
</organism>
<dbReference type="EMBL" id="CP000474">
    <property type="protein sequence ID" value="ABM09887.1"/>
    <property type="molecule type" value="Genomic_DNA"/>
</dbReference>
<evidence type="ECO:0000256" key="1">
    <source>
        <dbReference type="SAM" id="Phobius"/>
    </source>
</evidence>
<keyword evidence="1" id="KW-1133">Transmembrane helix</keyword>
<reference evidence="2 3" key="1">
    <citation type="journal article" date="2006" name="PLoS Genet.">
        <title>Secrets of soil survival revealed by the genome sequence of Arthrobacter aurescens TC1.</title>
        <authorList>
            <person name="Mongodin E.F."/>
            <person name="Shapir N."/>
            <person name="Daugherty S.C."/>
            <person name="DeBoy R.T."/>
            <person name="Emerson J.B."/>
            <person name="Shvartzbeyn A."/>
            <person name="Radune D."/>
            <person name="Vamathevan J."/>
            <person name="Riggs F."/>
            <person name="Grinberg V."/>
            <person name="Khouri H."/>
            <person name="Wackett L.P."/>
            <person name="Nelson K.E."/>
            <person name="Sadowsky M.J."/>
        </authorList>
    </citation>
    <scope>NUCLEOTIDE SEQUENCE [LARGE SCALE GENOMIC DNA]</scope>
    <source>
        <strain evidence="2 3">TC1</strain>
    </source>
</reference>
<gene>
    <name evidence="2" type="ordered locus">AAur_3194</name>
</gene>